<protein>
    <submittedName>
        <fullName evidence="1">Membrane protein</fullName>
    </submittedName>
</protein>
<gene>
    <name evidence="1" type="ORF">GCM10009118_05910</name>
</gene>
<organism evidence="1 2">
    <name type="scientific">Wandonia haliotis</name>
    <dbReference type="NCBI Taxonomy" id="574963"/>
    <lineage>
        <taxon>Bacteria</taxon>
        <taxon>Pseudomonadati</taxon>
        <taxon>Bacteroidota</taxon>
        <taxon>Flavobacteriia</taxon>
        <taxon>Flavobacteriales</taxon>
        <taxon>Crocinitomicaceae</taxon>
        <taxon>Wandonia</taxon>
    </lineage>
</organism>
<proteinExistence type="predicted"/>
<dbReference type="Proteomes" id="UP001501126">
    <property type="component" value="Unassembled WGS sequence"/>
</dbReference>
<keyword evidence="2" id="KW-1185">Reference proteome</keyword>
<evidence type="ECO:0000313" key="1">
    <source>
        <dbReference type="EMBL" id="GAA0874183.1"/>
    </source>
</evidence>
<name>A0ABN1MMK1_9FLAO</name>
<dbReference type="EMBL" id="BAAAFH010000003">
    <property type="protein sequence ID" value="GAA0874183.1"/>
    <property type="molecule type" value="Genomic_DNA"/>
</dbReference>
<comment type="caution">
    <text evidence="1">The sequence shown here is derived from an EMBL/GenBank/DDBJ whole genome shotgun (WGS) entry which is preliminary data.</text>
</comment>
<sequence>MGQRKKSKPKNSYARGTLNFYWGYNREAYTRSDLQLIGSGYDFTINKIQANDRPEPFSSTYINPKKITVPQFNIRIGYNFWNNWNLSLGYDHMKYILSNGQQTSINGYIAPGIDDLWEGEMNGQPVTINDKHFHYENSDGLNYIRLQLSRVDQWYRTRRNGWFAFNTLMGVSAGMILSYNDLNFGGEFTRRTISASGYGVSGHIGLRFEFWRHLFLQTNLAGGFLHQTRVRTRPGGTDHAKQKFGYIASETAIGVLFYIRPTNDCNSCPHW</sequence>
<reference evidence="1 2" key="1">
    <citation type="journal article" date="2019" name="Int. J. Syst. Evol. Microbiol.">
        <title>The Global Catalogue of Microorganisms (GCM) 10K type strain sequencing project: providing services to taxonomists for standard genome sequencing and annotation.</title>
        <authorList>
            <consortium name="The Broad Institute Genomics Platform"/>
            <consortium name="The Broad Institute Genome Sequencing Center for Infectious Disease"/>
            <person name="Wu L."/>
            <person name="Ma J."/>
        </authorList>
    </citation>
    <scope>NUCLEOTIDE SEQUENCE [LARGE SCALE GENOMIC DNA]</scope>
    <source>
        <strain evidence="1 2">JCM 16083</strain>
    </source>
</reference>
<evidence type="ECO:0000313" key="2">
    <source>
        <dbReference type="Proteomes" id="UP001501126"/>
    </source>
</evidence>
<accession>A0ABN1MMK1</accession>